<reference evidence="2 3" key="1">
    <citation type="journal article" date="2006" name="Nature">
        <title>Global trends of whole-genome duplications revealed by the ciliate Paramecium tetraurelia.</title>
        <authorList>
            <consortium name="Genoscope"/>
            <person name="Aury J.-M."/>
            <person name="Jaillon O."/>
            <person name="Duret L."/>
            <person name="Noel B."/>
            <person name="Jubin C."/>
            <person name="Porcel B.M."/>
            <person name="Segurens B."/>
            <person name="Daubin V."/>
            <person name="Anthouard V."/>
            <person name="Aiach N."/>
            <person name="Arnaiz O."/>
            <person name="Billaut A."/>
            <person name="Beisson J."/>
            <person name="Blanc I."/>
            <person name="Bouhouche K."/>
            <person name="Camara F."/>
            <person name="Duharcourt S."/>
            <person name="Guigo R."/>
            <person name="Gogendeau D."/>
            <person name="Katinka M."/>
            <person name="Keller A.-M."/>
            <person name="Kissmehl R."/>
            <person name="Klotz C."/>
            <person name="Koll F."/>
            <person name="Le Moue A."/>
            <person name="Lepere C."/>
            <person name="Malinsky S."/>
            <person name="Nowacki M."/>
            <person name="Nowak J.K."/>
            <person name="Plattner H."/>
            <person name="Poulain J."/>
            <person name="Ruiz F."/>
            <person name="Serrano V."/>
            <person name="Zagulski M."/>
            <person name="Dessen P."/>
            <person name="Betermier M."/>
            <person name="Weissenbach J."/>
            <person name="Scarpelli C."/>
            <person name="Schachter V."/>
            <person name="Sperling L."/>
            <person name="Meyer E."/>
            <person name="Cohen J."/>
            <person name="Wincker P."/>
        </authorList>
    </citation>
    <scope>NUCLEOTIDE SEQUENCE [LARGE SCALE GENOMIC DNA]</scope>
    <source>
        <strain evidence="2 3">Stock d4-2</strain>
    </source>
</reference>
<gene>
    <name evidence="2" type="ORF">GSPATT00016513001</name>
</gene>
<evidence type="ECO:0000256" key="1">
    <source>
        <dbReference type="SAM" id="MobiDB-lite"/>
    </source>
</evidence>
<feature type="compositionally biased region" description="Basic and acidic residues" evidence="1">
    <location>
        <begin position="266"/>
        <end position="292"/>
    </location>
</feature>
<evidence type="ECO:0000313" key="2">
    <source>
        <dbReference type="EMBL" id="CAK81700.1"/>
    </source>
</evidence>
<organism evidence="2 3">
    <name type="scientific">Paramecium tetraurelia</name>
    <dbReference type="NCBI Taxonomy" id="5888"/>
    <lineage>
        <taxon>Eukaryota</taxon>
        <taxon>Sar</taxon>
        <taxon>Alveolata</taxon>
        <taxon>Ciliophora</taxon>
        <taxon>Intramacronucleata</taxon>
        <taxon>Oligohymenophorea</taxon>
        <taxon>Peniculida</taxon>
        <taxon>Parameciidae</taxon>
        <taxon>Paramecium</taxon>
    </lineage>
</organism>
<dbReference type="EMBL" id="CT868418">
    <property type="protein sequence ID" value="CAK81700.1"/>
    <property type="molecule type" value="Genomic_DNA"/>
</dbReference>
<dbReference type="AlphaFoldDB" id="A0DF83"/>
<accession>A0DF83</accession>
<evidence type="ECO:0008006" key="4">
    <source>
        <dbReference type="Google" id="ProtNLM"/>
    </source>
</evidence>
<name>A0DF83_PARTE</name>
<feature type="region of interest" description="Disordered" evidence="1">
    <location>
        <begin position="248"/>
        <end position="320"/>
    </location>
</feature>
<dbReference type="OrthoDB" id="10502742at2759"/>
<evidence type="ECO:0000313" key="3">
    <source>
        <dbReference type="Proteomes" id="UP000000600"/>
    </source>
</evidence>
<dbReference type="GeneID" id="5034882"/>
<dbReference type="HOGENOM" id="CLU_822474_0_0_1"/>
<dbReference type="Proteomes" id="UP000000600">
    <property type="component" value="Unassembled WGS sequence"/>
</dbReference>
<feature type="region of interest" description="Disordered" evidence="1">
    <location>
        <begin position="211"/>
        <end position="230"/>
    </location>
</feature>
<feature type="compositionally biased region" description="Acidic residues" evidence="1">
    <location>
        <begin position="214"/>
        <end position="223"/>
    </location>
</feature>
<protein>
    <recommendedName>
        <fullName evidence="4">EF-hand domain-containing protein</fullName>
    </recommendedName>
</protein>
<dbReference type="KEGG" id="ptm:GSPATT00016513001"/>
<dbReference type="RefSeq" id="XP_001449097.1">
    <property type="nucleotide sequence ID" value="XM_001449060.1"/>
</dbReference>
<proteinExistence type="predicted"/>
<dbReference type="InParanoid" id="A0DF83"/>
<sequence length="338" mass="40012">MIKRKFKKQWTLTPEEQVQQQEEKELQKKKIINVEKNEILAIARQVKLNLIGLKISLQQVEQYLLTHENLTQHQLKKNLSNRIFGLQTIEQIEMAAIYLADVDNETETTTSAYVRCIFKTLLENYQILTTQQLNSINQQIMKKKNEISDILIKKYPDTYTNGYINIDIYLEVLQQVEITLSKLEIDHFYALITKQNKQRRILLQQIHSPFDINGNEEEDEDEQPQINDFNNELPKNVRQSQSQIISIHNRQESELVNLNEDEDEDDKKKFSIKRESKNKQKNQEHIKNEHQELPNGGEQLKGEEEQNPFQDVQNDDPDLKMIDSQEIRKQSQPDLQQF</sequence>
<keyword evidence="3" id="KW-1185">Reference proteome</keyword>